<dbReference type="RefSeq" id="WP_086041463.1">
    <property type="nucleotide sequence ID" value="NZ_CBCRZA010000022.1"/>
</dbReference>
<evidence type="ECO:0000256" key="2">
    <source>
        <dbReference type="ARBA" id="ARBA00023125"/>
    </source>
</evidence>
<dbReference type="GeneID" id="35294224"/>
<evidence type="ECO:0000313" key="6">
    <source>
        <dbReference type="EMBL" id="CDO67658.1"/>
    </source>
</evidence>
<accession>A0A1W7A7Y5</accession>
<dbReference type="KEGG" id="mcak:MCCS_00650"/>
<sequence length="121" mass="14143">MLIEYNNKEFYTSKDLALSVIGGRWKIAIIYHLLHEDRLRLSELQNKLPDINQRMLIRQLRELEQDKIIERTVYPVVPPKVDYKLTEIGLKLDNVVSSICNWGDDFLATINLDNGDNSNEK</sequence>
<keyword evidence="3" id="KW-0804">Transcription</keyword>
<dbReference type="PANTHER" id="PTHR33204:SF29">
    <property type="entry name" value="TRANSCRIPTIONAL REGULATOR"/>
    <property type="match status" value="1"/>
</dbReference>
<dbReference type="InterPro" id="IPR036388">
    <property type="entry name" value="WH-like_DNA-bd_sf"/>
</dbReference>
<keyword evidence="2" id="KW-0238">DNA-binding</keyword>
<dbReference type="Pfam" id="PF01638">
    <property type="entry name" value="HxlR"/>
    <property type="match status" value="1"/>
</dbReference>
<proteinExistence type="predicted"/>
<evidence type="ECO:0000313" key="7">
    <source>
        <dbReference type="Proteomes" id="UP000194154"/>
    </source>
</evidence>
<evidence type="ECO:0000313" key="5">
    <source>
        <dbReference type="EMBL" id="ARQ05737.1"/>
    </source>
</evidence>
<evidence type="ECO:0000256" key="3">
    <source>
        <dbReference type="ARBA" id="ARBA00023163"/>
    </source>
</evidence>
<dbReference type="Proteomes" id="UP000194154">
    <property type="component" value="Chromosome"/>
</dbReference>
<dbReference type="AlphaFoldDB" id="A0A0D6DR00"/>
<dbReference type="OrthoDB" id="9791143at2"/>
<dbReference type="SUPFAM" id="SSF46785">
    <property type="entry name" value="Winged helix' DNA-binding domain"/>
    <property type="match status" value="1"/>
</dbReference>
<organism evidence="6">
    <name type="scientific">Macrococcoides canis</name>
    <dbReference type="NCBI Taxonomy" id="1855823"/>
    <lineage>
        <taxon>Bacteria</taxon>
        <taxon>Bacillati</taxon>
        <taxon>Bacillota</taxon>
        <taxon>Bacilli</taxon>
        <taxon>Bacillales</taxon>
        <taxon>Staphylococcaceae</taxon>
        <taxon>Macrococcoides</taxon>
    </lineage>
</organism>
<name>A0A0D6DR00_9STAP</name>
<evidence type="ECO:0000259" key="4">
    <source>
        <dbReference type="PROSITE" id="PS51118"/>
    </source>
</evidence>
<dbReference type="InterPro" id="IPR002577">
    <property type="entry name" value="HTH_HxlR"/>
</dbReference>
<reference evidence="6" key="1">
    <citation type="journal article" date="2015" name="Antimicrob. Agents Chemother.">
        <title>First Staphylococcal Cassette Chromosome mec Containing a mecB-Carrying Gene Complex Independent of Transposon Tn6045 in a Macrococcus caseolyticus Isolate from a Canine Infection.</title>
        <authorList>
            <person name="Gomez-Sanz E."/>
            <person name="Schwendener S."/>
            <person name="Thomann A."/>
            <person name="Gobeli Brawand S."/>
            <person name="Perreten V."/>
        </authorList>
    </citation>
    <scope>NUCLEOTIDE SEQUENCE</scope>
    <source>
        <strain evidence="6">KM45013</strain>
    </source>
</reference>
<gene>
    <name evidence="5" type="ORF">MCCS_00650</name>
</gene>
<dbReference type="EMBL" id="HG970732">
    <property type="protein sequence ID" value="CDO67658.1"/>
    <property type="molecule type" value="Genomic_DNA"/>
</dbReference>
<reference evidence="5 7" key="2">
    <citation type="journal article" date="2017" name="Int. J. Syst. Evol. Microbiol.">
        <title>Macrococcus canis sp. nov., a skin bacterium associated with infections in dogs.</title>
        <authorList>
            <person name="Gobeli Brawand S."/>
            <person name="Cotting K."/>
            <person name="Gomez-Sanz E."/>
            <person name="Collaud A."/>
            <person name="Thomann A."/>
            <person name="Brodard I."/>
            <person name="Rodriguez-Campos S."/>
            <person name="Strauss C."/>
            <person name="Perreten V."/>
        </authorList>
    </citation>
    <scope>NUCLEOTIDE SEQUENCE [LARGE SCALE GENOMIC DNA]</scope>
    <source>
        <strain evidence="5 7">KM45013</strain>
    </source>
</reference>
<dbReference type="InterPro" id="IPR036390">
    <property type="entry name" value="WH_DNA-bd_sf"/>
</dbReference>
<protein>
    <submittedName>
        <fullName evidence="6">HxlR-like helix-turn-helix domain-containing family protein</fullName>
    </submittedName>
</protein>
<reference evidence="5" key="3">
    <citation type="submission" date="2017-04" db="EMBL/GenBank/DDBJ databases">
        <authorList>
            <person name="Afonso C.L."/>
            <person name="Miller P.J."/>
            <person name="Scott M.A."/>
            <person name="Spackman E."/>
            <person name="Goraichik I."/>
            <person name="Dimitrov K.M."/>
            <person name="Suarez D.L."/>
            <person name="Swayne D.E."/>
        </authorList>
    </citation>
    <scope>NUCLEOTIDE SEQUENCE</scope>
    <source>
        <strain evidence="5">KM45013</strain>
    </source>
</reference>
<dbReference type="PROSITE" id="PS51118">
    <property type="entry name" value="HTH_HXLR"/>
    <property type="match status" value="1"/>
</dbReference>
<dbReference type="GO" id="GO:0003677">
    <property type="term" value="F:DNA binding"/>
    <property type="evidence" value="ECO:0007669"/>
    <property type="project" value="UniProtKB-KW"/>
</dbReference>
<feature type="domain" description="HTH hxlR-type" evidence="4">
    <location>
        <begin position="12"/>
        <end position="111"/>
    </location>
</feature>
<dbReference type="Gene3D" id="1.10.10.10">
    <property type="entry name" value="Winged helix-like DNA-binding domain superfamily/Winged helix DNA-binding domain"/>
    <property type="match status" value="1"/>
</dbReference>
<dbReference type="EMBL" id="CP021059">
    <property type="protein sequence ID" value="ARQ05737.1"/>
    <property type="molecule type" value="Genomic_DNA"/>
</dbReference>
<dbReference type="STRING" id="1855823.MCCS_00650"/>
<evidence type="ECO:0000256" key="1">
    <source>
        <dbReference type="ARBA" id="ARBA00023015"/>
    </source>
</evidence>
<keyword evidence="1" id="KW-0805">Transcription regulation</keyword>
<dbReference type="PANTHER" id="PTHR33204">
    <property type="entry name" value="TRANSCRIPTIONAL REGULATOR, MARR FAMILY"/>
    <property type="match status" value="1"/>
</dbReference>
<keyword evidence="7" id="KW-1185">Reference proteome</keyword>
<accession>A0A0D6DR00</accession>